<evidence type="ECO:0000256" key="1">
    <source>
        <dbReference type="ARBA" id="ARBA00011738"/>
    </source>
</evidence>
<feature type="active site" description="Proton acceptor" evidence="8">
    <location>
        <position position="66"/>
    </location>
</feature>
<dbReference type="Gene3D" id="3.60.15.10">
    <property type="entry name" value="Ribonuclease Z/Hydroxyacylglutathione hydrolase-like"/>
    <property type="match status" value="1"/>
</dbReference>
<keyword evidence="5 8" id="KW-0255">Endonuclease</keyword>
<protein>
    <recommendedName>
        <fullName evidence="8">Ribonuclease Z</fullName>
        <shortName evidence="8">RNase Z</shortName>
        <ecNumber evidence="8">3.1.26.11</ecNumber>
    </recommendedName>
    <alternativeName>
        <fullName evidence="8">tRNA 3 endonuclease</fullName>
    </alternativeName>
    <alternativeName>
        <fullName evidence="8">tRNase Z</fullName>
    </alternativeName>
</protein>
<feature type="binding site" evidence="8">
    <location>
        <position position="270"/>
    </location>
    <ligand>
        <name>Zn(2+)</name>
        <dbReference type="ChEBI" id="CHEBI:29105"/>
        <label>2</label>
        <note>catalytic</note>
    </ligand>
</feature>
<evidence type="ECO:0000256" key="5">
    <source>
        <dbReference type="ARBA" id="ARBA00022759"/>
    </source>
</evidence>
<dbReference type="CDD" id="cd07717">
    <property type="entry name" value="RNaseZ_ZiPD-like_MBL-fold"/>
    <property type="match status" value="1"/>
</dbReference>
<feature type="binding site" evidence="8">
    <location>
        <position position="212"/>
    </location>
    <ligand>
        <name>Zn(2+)</name>
        <dbReference type="ChEBI" id="CHEBI:29105"/>
        <label>2</label>
        <note>catalytic</note>
    </ligand>
</feature>
<proteinExistence type="inferred from homology"/>
<keyword evidence="10" id="KW-1185">Reference proteome</keyword>
<dbReference type="NCBIfam" id="NF000801">
    <property type="entry name" value="PRK00055.1-3"/>
    <property type="match status" value="1"/>
</dbReference>
<evidence type="ECO:0000256" key="7">
    <source>
        <dbReference type="ARBA" id="ARBA00022833"/>
    </source>
</evidence>
<sequence>MEFSVTILGTSSALPTLDRYPTAHALNVHERFFLIDCGEGTQAQLRRNHFKMVRINHIFITHLHGDHVFGIFGLLSTMNLLGRKSNLHIYGHRLLKSILDDHLKYFGQDFQYKIEFHEVAVKSKEIIYEDDSLLVEAFPLKHRVSCFGYLFRERAPHRNIHKWMIEKYKLSLAEVVRIRNGADLTLEDGEVIPNEVLTYIPYEPRSYAFCSDTAYSNRIHEYVKDVDLLYHEATFTEELKKMAAQTGHSTAKQAGKIARLANAKKLIVGHFSSRYKDYSVFLREAKEEFDNVELAKEGSTFSIELKRFKD</sequence>
<dbReference type="Pfam" id="PF23023">
    <property type="entry name" value="Anti-Pycsar_Apyc1"/>
    <property type="match status" value="1"/>
</dbReference>
<feature type="binding site" evidence="8">
    <location>
        <position position="67"/>
    </location>
    <ligand>
        <name>Zn(2+)</name>
        <dbReference type="ChEBI" id="CHEBI:29105"/>
        <label>2</label>
        <note>catalytic</note>
    </ligand>
</feature>
<gene>
    <name evidence="8" type="primary">rnz</name>
    <name evidence="9" type="ORF">CLV25_103112</name>
</gene>
<feature type="binding site" evidence="8">
    <location>
        <position position="64"/>
    </location>
    <ligand>
        <name>Zn(2+)</name>
        <dbReference type="ChEBI" id="CHEBI:29105"/>
        <label>1</label>
        <note>catalytic</note>
    </ligand>
</feature>
<dbReference type="PANTHER" id="PTHR46018:SF2">
    <property type="entry name" value="ZINC PHOSPHODIESTERASE ELAC PROTEIN 1"/>
    <property type="match status" value="1"/>
</dbReference>
<comment type="cofactor">
    <cofactor evidence="8">
        <name>Zn(2+)</name>
        <dbReference type="ChEBI" id="CHEBI:29105"/>
    </cofactor>
    <text evidence="8">Binds 2 Zn(2+) ions.</text>
</comment>
<dbReference type="RefSeq" id="WP_131838453.1">
    <property type="nucleotide sequence ID" value="NZ_SLWB01000003.1"/>
</dbReference>
<dbReference type="NCBIfam" id="TIGR02651">
    <property type="entry name" value="RNase_Z"/>
    <property type="match status" value="1"/>
</dbReference>
<feature type="binding site" evidence="8">
    <location>
        <position position="212"/>
    </location>
    <ligand>
        <name>Zn(2+)</name>
        <dbReference type="ChEBI" id="CHEBI:29105"/>
        <label>1</label>
        <note>catalytic</note>
    </ligand>
</feature>
<keyword evidence="6 8" id="KW-0378">Hydrolase</keyword>
<dbReference type="HAMAP" id="MF_01818">
    <property type="entry name" value="RNase_Z_BN"/>
    <property type="match status" value="1"/>
</dbReference>
<reference evidence="9 10" key="1">
    <citation type="submission" date="2019-03" db="EMBL/GenBank/DDBJ databases">
        <title>Genomic Encyclopedia of Archaeal and Bacterial Type Strains, Phase II (KMG-II): from individual species to whole genera.</title>
        <authorList>
            <person name="Goeker M."/>
        </authorList>
    </citation>
    <scope>NUCLEOTIDE SEQUENCE [LARGE SCALE GENOMIC DNA]</scope>
    <source>
        <strain evidence="9 10">RL-C</strain>
    </source>
</reference>
<comment type="subunit">
    <text evidence="1 8">Homodimer.</text>
</comment>
<evidence type="ECO:0000313" key="10">
    <source>
        <dbReference type="Proteomes" id="UP000294830"/>
    </source>
</evidence>
<name>A0A4R2ET11_9BACT</name>
<dbReference type="InterPro" id="IPR013471">
    <property type="entry name" value="RNase_Z/BN"/>
</dbReference>
<evidence type="ECO:0000256" key="6">
    <source>
        <dbReference type="ARBA" id="ARBA00022801"/>
    </source>
</evidence>
<evidence type="ECO:0000256" key="2">
    <source>
        <dbReference type="ARBA" id="ARBA00022694"/>
    </source>
</evidence>
<organism evidence="9 10">
    <name type="scientific">Acetobacteroides hydrogenigenes</name>
    <dbReference type="NCBI Taxonomy" id="979970"/>
    <lineage>
        <taxon>Bacteria</taxon>
        <taxon>Pseudomonadati</taxon>
        <taxon>Bacteroidota</taxon>
        <taxon>Bacteroidia</taxon>
        <taxon>Bacteroidales</taxon>
        <taxon>Rikenellaceae</taxon>
        <taxon>Acetobacteroides</taxon>
    </lineage>
</organism>
<dbReference type="OrthoDB" id="9800940at2"/>
<comment type="similarity">
    <text evidence="8">Belongs to the RNase Z family.</text>
</comment>
<dbReference type="PANTHER" id="PTHR46018">
    <property type="entry name" value="ZINC PHOSPHODIESTERASE ELAC PROTEIN 1"/>
    <property type="match status" value="1"/>
</dbReference>
<keyword evidence="4 8" id="KW-0479">Metal-binding</keyword>
<comment type="function">
    <text evidence="8">Zinc phosphodiesterase, which displays some tRNA 3'-processing endonuclease activity. Probably involved in tRNA maturation, by removing a 3'-trailer from precursor tRNA.</text>
</comment>
<evidence type="ECO:0000256" key="4">
    <source>
        <dbReference type="ARBA" id="ARBA00022723"/>
    </source>
</evidence>
<keyword evidence="7 8" id="KW-0862">Zinc</keyword>
<dbReference type="Proteomes" id="UP000294830">
    <property type="component" value="Unassembled WGS sequence"/>
</dbReference>
<dbReference type="AlphaFoldDB" id="A0A4R2ET11"/>
<accession>A0A4R2ET11</accession>
<keyword evidence="3 8" id="KW-0540">Nuclease</keyword>
<evidence type="ECO:0000256" key="3">
    <source>
        <dbReference type="ARBA" id="ARBA00022722"/>
    </source>
</evidence>
<dbReference type="EMBL" id="SLWB01000003">
    <property type="protein sequence ID" value="TCN70592.1"/>
    <property type="molecule type" value="Genomic_DNA"/>
</dbReference>
<dbReference type="GO" id="GO:0008270">
    <property type="term" value="F:zinc ion binding"/>
    <property type="evidence" value="ECO:0007669"/>
    <property type="project" value="UniProtKB-UniRule"/>
</dbReference>
<feature type="binding site" evidence="8">
    <location>
        <position position="66"/>
    </location>
    <ligand>
        <name>Zn(2+)</name>
        <dbReference type="ChEBI" id="CHEBI:29105"/>
        <label>2</label>
        <note>catalytic</note>
    </ligand>
</feature>
<evidence type="ECO:0000256" key="8">
    <source>
        <dbReference type="HAMAP-Rule" id="MF_01818"/>
    </source>
</evidence>
<comment type="caution">
    <text evidence="9">The sequence shown here is derived from an EMBL/GenBank/DDBJ whole genome shotgun (WGS) entry which is preliminary data.</text>
</comment>
<keyword evidence="2 8" id="KW-0819">tRNA processing</keyword>
<dbReference type="SUPFAM" id="SSF56281">
    <property type="entry name" value="Metallo-hydrolase/oxidoreductase"/>
    <property type="match status" value="1"/>
</dbReference>
<evidence type="ECO:0000313" key="9">
    <source>
        <dbReference type="EMBL" id="TCN70592.1"/>
    </source>
</evidence>
<dbReference type="EC" id="3.1.26.11" evidence="8"/>
<dbReference type="InterPro" id="IPR036866">
    <property type="entry name" value="RibonucZ/Hydroxyglut_hydro"/>
</dbReference>
<comment type="catalytic activity">
    <reaction evidence="8">
        <text>Endonucleolytic cleavage of RNA, removing extra 3' nucleotides from tRNA precursor, generating 3' termini of tRNAs. A 3'-hydroxy group is left at the tRNA terminus and a 5'-phosphoryl group is left at the trailer molecule.</text>
        <dbReference type="EC" id="3.1.26.11"/>
    </reaction>
</comment>
<dbReference type="GO" id="GO:0042781">
    <property type="term" value="F:3'-tRNA processing endoribonuclease activity"/>
    <property type="evidence" value="ECO:0007669"/>
    <property type="project" value="UniProtKB-UniRule"/>
</dbReference>
<feature type="binding site" evidence="8">
    <location>
        <position position="62"/>
    </location>
    <ligand>
        <name>Zn(2+)</name>
        <dbReference type="ChEBI" id="CHEBI:29105"/>
        <label>1</label>
        <note>catalytic</note>
    </ligand>
</feature>
<feature type="binding site" evidence="8">
    <location>
        <position position="142"/>
    </location>
    <ligand>
        <name>Zn(2+)</name>
        <dbReference type="ChEBI" id="CHEBI:29105"/>
        <label>1</label>
        <note>catalytic</note>
    </ligand>
</feature>